<evidence type="ECO:0000259" key="1">
    <source>
        <dbReference type="Pfam" id="PF08765"/>
    </source>
</evidence>
<evidence type="ECO:0000313" key="2">
    <source>
        <dbReference type="EMBL" id="ADU27878.1"/>
    </source>
</evidence>
<accession>E6U565</accession>
<feature type="domain" description="Mor transcription activator" evidence="1">
    <location>
        <begin position="14"/>
        <end position="86"/>
    </location>
</feature>
<dbReference type="InterPro" id="IPR014875">
    <property type="entry name" value="Mor_transcription_activator"/>
</dbReference>
<dbReference type="EMBL" id="CP002400">
    <property type="protein sequence ID" value="ADU27878.1"/>
    <property type="molecule type" value="Genomic_DNA"/>
</dbReference>
<dbReference type="STRING" id="663278.Ethha_2379"/>
<dbReference type="SUPFAM" id="SSF46689">
    <property type="entry name" value="Homeodomain-like"/>
    <property type="match status" value="1"/>
</dbReference>
<dbReference type="AlphaFoldDB" id="E6U565"/>
<reference evidence="2 3" key="1">
    <citation type="submission" date="2010-12" db="EMBL/GenBank/DDBJ databases">
        <title>Complete sequence of Ethanoligenens harbinense YUAN-3.</title>
        <authorList>
            <person name="Lucas S."/>
            <person name="Copeland A."/>
            <person name="Lapidus A."/>
            <person name="Cheng J.-F."/>
            <person name="Bruce D."/>
            <person name="Goodwin L."/>
            <person name="Pitluck S."/>
            <person name="Chertkov O."/>
            <person name="Misra M."/>
            <person name="Detter J.C."/>
            <person name="Han C."/>
            <person name="Tapia R."/>
            <person name="Land M."/>
            <person name="Hauser L."/>
            <person name="Jeffries C."/>
            <person name="Kyrpides N."/>
            <person name="Ivanova N."/>
            <person name="Mikhailova N."/>
            <person name="Wang A."/>
            <person name="Mouttaki H."/>
            <person name="He Z."/>
            <person name="Zhou J."/>
            <person name="Hemme C.L."/>
            <person name="Woyke T."/>
        </authorList>
    </citation>
    <scope>NUCLEOTIDE SEQUENCE [LARGE SCALE GENOMIC DNA]</scope>
    <source>
        <strain evidence="3">DSM 18485 / JCM 12961 / CGMCC 1.5033 / YUAN-3</strain>
    </source>
</reference>
<proteinExistence type="predicted"/>
<dbReference type="Pfam" id="PF08765">
    <property type="entry name" value="Mor"/>
    <property type="match status" value="1"/>
</dbReference>
<dbReference type="KEGG" id="eha:Ethha_2379"/>
<keyword evidence="3" id="KW-1185">Reference proteome</keyword>
<sequence>MELRHITVSDLKGEQRDLAETVGLETYLKLVRIFGGCNLYIYKADTILRIARDTEIRRRYNGRNLHELVAAFGMSERAVRKILSGRAYPARRVKQRRRAASSS</sequence>
<dbReference type="Gene3D" id="1.10.10.60">
    <property type="entry name" value="Homeodomain-like"/>
    <property type="match status" value="1"/>
</dbReference>
<gene>
    <name evidence="2" type="ordered locus">Ethha_2379</name>
</gene>
<evidence type="ECO:0000313" key="3">
    <source>
        <dbReference type="Proteomes" id="UP000001551"/>
    </source>
</evidence>
<dbReference type="Proteomes" id="UP000001551">
    <property type="component" value="Chromosome"/>
</dbReference>
<protein>
    <submittedName>
        <fullName evidence="2">Mor transcription activator domain protein</fullName>
    </submittedName>
</protein>
<name>E6U565_ETHHY</name>
<dbReference type="HOGENOM" id="CLU_141450_3_0_9"/>
<dbReference type="eggNOG" id="COG5566">
    <property type="taxonomic scope" value="Bacteria"/>
</dbReference>
<dbReference type="InterPro" id="IPR009057">
    <property type="entry name" value="Homeodomain-like_sf"/>
</dbReference>
<organism evidence="2 3">
    <name type="scientific">Ethanoligenens harbinense (strain DSM 18485 / JCM 12961 / CGMCC 1.5033 / YUAN-3)</name>
    <dbReference type="NCBI Taxonomy" id="663278"/>
    <lineage>
        <taxon>Bacteria</taxon>
        <taxon>Bacillati</taxon>
        <taxon>Bacillota</taxon>
        <taxon>Clostridia</taxon>
        <taxon>Eubacteriales</taxon>
        <taxon>Oscillospiraceae</taxon>
        <taxon>Ethanoligenens</taxon>
    </lineage>
</organism>
<dbReference type="RefSeq" id="WP_013486224.1">
    <property type="nucleotide sequence ID" value="NC_014828.1"/>
</dbReference>